<organism evidence="4 5">
    <name type="scientific">Bacillus thermozeamaize</name>
    <dbReference type="NCBI Taxonomy" id="230954"/>
    <lineage>
        <taxon>Bacteria</taxon>
        <taxon>Bacillati</taxon>
        <taxon>Bacillota</taxon>
        <taxon>Bacilli</taxon>
        <taxon>Bacillales</taxon>
        <taxon>Bacillaceae</taxon>
        <taxon>Bacillus</taxon>
    </lineage>
</organism>
<dbReference type="GO" id="GO:0008080">
    <property type="term" value="F:N-acetyltransferase activity"/>
    <property type="evidence" value="ECO:0007669"/>
    <property type="project" value="InterPro"/>
</dbReference>
<dbReference type="InterPro" id="IPR045039">
    <property type="entry name" value="NSI-like"/>
</dbReference>
<keyword evidence="2" id="KW-0012">Acyltransferase</keyword>
<dbReference type="Proteomes" id="UP000196475">
    <property type="component" value="Unassembled WGS sequence"/>
</dbReference>
<proteinExistence type="predicted"/>
<protein>
    <recommendedName>
        <fullName evidence="3">N-acetyltransferase domain-containing protein</fullName>
    </recommendedName>
</protein>
<evidence type="ECO:0000313" key="5">
    <source>
        <dbReference type="Proteomes" id="UP000196475"/>
    </source>
</evidence>
<accession>A0A1Y3PE76</accession>
<reference evidence="5" key="1">
    <citation type="submission" date="2016-06" db="EMBL/GenBank/DDBJ databases">
        <authorList>
            <person name="Nascimento L."/>
            <person name="Pereira R.V."/>
            <person name="Martins L.F."/>
            <person name="Quaggio R.B."/>
            <person name="Silva A.M."/>
            <person name="Setubal J.C."/>
        </authorList>
    </citation>
    <scope>NUCLEOTIDE SEQUENCE [LARGE SCALE GENOMIC DNA]</scope>
</reference>
<dbReference type="SUPFAM" id="SSF55729">
    <property type="entry name" value="Acyl-CoA N-acyltransferases (Nat)"/>
    <property type="match status" value="1"/>
</dbReference>
<dbReference type="NCBIfam" id="NF005840">
    <property type="entry name" value="PRK07757.1"/>
    <property type="match status" value="1"/>
</dbReference>
<comment type="caution">
    <text evidence="4">The sequence shown here is derived from an EMBL/GenBank/DDBJ whole genome shotgun (WGS) entry which is preliminary data.</text>
</comment>
<dbReference type="AlphaFoldDB" id="A0A1Y3PE76"/>
<sequence length="201" mass="22807">MYNFYITLHIYEYSGTGVETLQIRRAKVGDVPFIEKLIQHYANEYILLPRSRLSIIESLPCFKVVEGDGELLGCGALHVLWEDLAEIRSLVISPKAQGKGLGKMLVEAFIQDAEAMGIRRVMALTYQQHFFEKCQFHVVEKSTLPQKVWKDCLHCPKRLSCDEIAMLRVLESVPKTEPLLEPLALPEGFLPIAKDSAMSRT</sequence>
<gene>
    <name evidence="4" type="ORF">BAA01_09195</name>
</gene>
<dbReference type="InterPro" id="IPR000182">
    <property type="entry name" value="GNAT_dom"/>
</dbReference>
<feature type="domain" description="N-acetyltransferase" evidence="3">
    <location>
        <begin position="21"/>
        <end position="162"/>
    </location>
</feature>
<dbReference type="CDD" id="cd04301">
    <property type="entry name" value="NAT_SF"/>
    <property type="match status" value="1"/>
</dbReference>
<evidence type="ECO:0000259" key="3">
    <source>
        <dbReference type="PROSITE" id="PS51186"/>
    </source>
</evidence>
<dbReference type="InterPro" id="IPR016181">
    <property type="entry name" value="Acyl_CoA_acyltransferase"/>
</dbReference>
<dbReference type="PANTHER" id="PTHR43626:SF4">
    <property type="entry name" value="GCN5-RELATED N-ACETYLTRANSFERASE 2, CHLOROPLASTIC"/>
    <property type="match status" value="1"/>
</dbReference>
<evidence type="ECO:0000256" key="2">
    <source>
        <dbReference type="ARBA" id="ARBA00023315"/>
    </source>
</evidence>
<dbReference type="EMBL" id="LZRT01000098">
    <property type="protein sequence ID" value="OUM85641.1"/>
    <property type="molecule type" value="Genomic_DNA"/>
</dbReference>
<evidence type="ECO:0000313" key="4">
    <source>
        <dbReference type="EMBL" id="OUM85641.1"/>
    </source>
</evidence>
<dbReference type="PANTHER" id="PTHR43626">
    <property type="entry name" value="ACYL-COA N-ACYLTRANSFERASE"/>
    <property type="match status" value="1"/>
</dbReference>
<dbReference type="Gene3D" id="3.40.630.30">
    <property type="match status" value="1"/>
</dbReference>
<dbReference type="PROSITE" id="PS51186">
    <property type="entry name" value="GNAT"/>
    <property type="match status" value="1"/>
</dbReference>
<keyword evidence="1" id="KW-0808">Transferase</keyword>
<dbReference type="Pfam" id="PF00583">
    <property type="entry name" value="Acetyltransf_1"/>
    <property type="match status" value="1"/>
</dbReference>
<dbReference type="GO" id="GO:0005737">
    <property type="term" value="C:cytoplasm"/>
    <property type="evidence" value="ECO:0007669"/>
    <property type="project" value="TreeGrafter"/>
</dbReference>
<name>A0A1Y3PE76_9BACI</name>
<evidence type="ECO:0000256" key="1">
    <source>
        <dbReference type="ARBA" id="ARBA00022679"/>
    </source>
</evidence>